<feature type="chain" id="PRO_5015107092" evidence="2">
    <location>
        <begin position="16"/>
        <end position="55"/>
    </location>
</feature>
<name>A0A2P6P413_ROSCH</name>
<gene>
    <name evidence="3" type="ORF">RchiOBHm_Chr7g0186681</name>
</gene>
<dbReference type="Proteomes" id="UP000238479">
    <property type="component" value="Chromosome 7"/>
</dbReference>
<feature type="compositionally biased region" description="Polar residues" evidence="1">
    <location>
        <begin position="34"/>
        <end position="43"/>
    </location>
</feature>
<evidence type="ECO:0000256" key="2">
    <source>
        <dbReference type="SAM" id="SignalP"/>
    </source>
</evidence>
<protein>
    <submittedName>
        <fullName evidence="3">Uncharacterized protein</fullName>
    </submittedName>
</protein>
<feature type="region of interest" description="Disordered" evidence="1">
    <location>
        <begin position="34"/>
        <end position="55"/>
    </location>
</feature>
<organism evidence="3 4">
    <name type="scientific">Rosa chinensis</name>
    <name type="common">China rose</name>
    <dbReference type="NCBI Taxonomy" id="74649"/>
    <lineage>
        <taxon>Eukaryota</taxon>
        <taxon>Viridiplantae</taxon>
        <taxon>Streptophyta</taxon>
        <taxon>Embryophyta</taxon>
        <taxon>Tracheophyta</taxon>
        <taxon>Spermatophyta</taxon>
        <taxon>Magnoliopsida</taxon>
        <taxon>eudicotyledons</taxon>
        <taxon>Gunneridae</taxon>
        <taxon>Pentapetalae</taxon>
        <taxon>rosids</taxon>
        <taxon>fabids</taxon>
        <taxon>Rosales</taxon>
        <taxon>Rosaceae</taxon>
        <taxon>Rosoideae</taxon>
        <taxon>Rosoideae incertae sedis</taxon>
        <taxon>Rosa</taxon>
    </lineage>
</organism>
<dbReference type="AlphaFoldDB" id="A0A2P6P413"/>
<reference evidence="3 4" key="1">
    <citation type="journal article" date="2018" name="Nat. Genet.">
        <title>The Rosa genome provides new insights in the design of modern roses.</title>
        <authorList>
            <person name="Bendahmane M."/>
        </authorList>
    </citation>
    <scope>NUCLEOTIDE SEQUENCE [LARGE SCALE GENOMIC DNA]</scope>
    <source>
        <strain evidence="4">cv. Old Blush</strain>
    </source>
</reference>
<proteinExistence type="predicted"/>
<sequence length="55" mass="6192">MVIALLPLARSFALALPLRSQYSFLSGLTSIPSTTRPFFQHSESSNREAQKIQRK</sequence>
<keyword evidence="2" id="KW-0732">Signal</keyword>
<evidence type="ECO:0000313" key="4">
    <source>
        <dbReference type="Proteomes" id="UP000238479"/>
    </source>
</evidence>
<feature type="compositionally biased region" description="Basic and acidic residues" evidence="1">
    <location>
        <begin position="44"/>
        <end position="55"/>
    </location>
</feature>
<accession>A0A2P6P413</accession>
<evidence type="ECO:0000313" key="3">
    <source>
        <dbReference type="EMBL" id="PRQ16663.1"/>
    </source>
</evidence>
<dbReference type="Gramene" id="PRQ16663">
    <property type="protein sequence ID" value="PRQ16663"/>
    <property type="gene ID" value="RchiOBHm_Chr7g0186681"/>
</dbReference>
<comment type="caution">
    <text evidence="3">The sequence shown here is derived from an EMBL/GenBank/DDBJ whole genome shotgun (WGS) entry which is preliminary data.</text>
</comment>
<dbReference type="EMBL" id="PDCK01000045">
    <property type="protein sequence ID" value="PRQ16663.1"/>
    <property type="molecule type" value="Genomic_DNA"/>
</dbReference>
<keyword evidence="4" id="KW-1185">Reference proteome</keyword>
<evidence type="ECO:0000256" key="1">
    <source>
        <dbReference type="SAM" id="MobiDB-lite"/>
    </source>
</evidence>
<feature type="signal peptide" evidence="2">
    <location>
        <begin position="1"/>
        <end position="15"/>
    </location>
</feature>